<feature type="transmembrane region" description="Helical" evidence="1">
    <location>
        <begin position="1487"/>
        <end position="1508"/>
    </location>
</feature>
<dbReference type="Proteomes" id="UP000033567">
    <property type="component" value="Unassembled WGS sequence"/>
</dbReference>
<dbReference type="PANTHER" id="PTHR42767">
    <property type="entry name" value="ENDO-BETA-1,6-GALACTANASE"/>
    <property type="match status" value="1"/>
</dbReference>
<proteinExistence type="predicted"/>
<organism evidence="4 5">
    <name type="scientific">Bifidobacterium mellis</name>
    <dbReference type="NCBI Taxonomy" id="1293823"/>
    <lineage>
        <taxon>Bacteria</taxon>
        <taxon>Bacillati</taxon>
        <taxon>Actinomycetota</taxon>
        <taxon>Actinomycetes</taxon>
        <taxon>Bifidobacteriales</taxon>
        <taxon>Bifidobacteriaceae</taxon>
        <taxon>Bifidobacterium</taxon>
    </lineage>
</organism>
<keyword evidence="1" id="KW-1133">Transmembrane helix</keyword>
<dbReference type="InterPro" id="IPR000421">
    <property type="entry name" value="FA58C"/>
</dbReference>
<sequence length="1517" mass="163083">MSISHKVLAGLMAGAVLLTGASMATPAMASEDEQTINVTPNPWYADGPFQGWGTSLAWFANATGNYGEPGSISQSSGDPQTDAKALAYGRQLREDFYTSIFGKEGLGLNKARYNIGGGNASDVAYGYPFMRQGAAMPGYWAQDPDGSLGLYGGLATTMANKAGIDRAFDPHSDASYVWGSASSDSPQARDVKAQEWWLKRGAQNHDIDHVEAAANAAPWFMTQSGYVSGGDSGNANNLADADKFAQYLATVTRHLSQLKADNGNRVGINTVEPLNESETGYWSSPRGRASDAWPAEDRALIDRYWNRYYQGKNKAVTPYTTEVKKPQEGMHVDTGTAGNVIRALRSALDAEGLQQTLVSATDATDSGQFVDSYHRYPQDVRDAIGQYNTHGYGTNRQRAARDIAQGDGKALSMSEVDGSWQSGGFNPYGFDNALGMAGKINADVYALQPKDYTFWQIGEDLYNVATGDEDMNGNSANPKGEDTNWGTVFLDYDCSVAGVDGKLYSRREVDNNGGQTSGIRPCRIVVNAKYNAVRAYTRFIHPGDFITANNATKDNMTASSADGKTQTVIHRNGSDQPQTLVIDLSNYGGIDSDASGKLFLTTEPDHQQDIYTADMSYMNKYSNKEQPHGVTIDAAAKTATVKLPARSIASIQLTGVSGVSPQAQVKDGSTVQLQGQQSGKMLTASSDGILTLEGMAKNPDQGRAQTFTVHSVESSAGSPKLPRYLISSADGSRFLCADGRMRAGTRASIGTDARFIWMLNTENGKTFSLVNQADKVTLDVTGQRTDAGATISVAESTGADNQGWYFRSTEPTGAEKTTVQVPLGGSVIMPQTVIPYYSWGQGEPVPVVWKTEAVDVSTEGTYQVQGVATDFFGNTFTCQASVFVGEFTVTDPVSATILFGSDAQEARKAMESTTVYAHVKASPAIKVDPHAVSWDWADLQGKLDRAHEGDVVPVKGTLAISGRRSLPLSFSLYLEAAKPQNVADVSYNLTVTDQDVEYGKEDQWRKLTDGNMREEAWATWNSAGNYRHSPTANLDFGQVRQLDRVAITYKDHPPVSAKAEYTNDGANWKPLGKVVNNPQPGQTVTFQAAGMVGASKVRIVNTVDNAWMDAAEIEAWARPWVGPVRNLAWGAGTHFSVNVQDGDTAGKAIDGHFASGWSTQSASSDVDPTATFNFDKIRTISQVKTVFHWDGRASWPKSQTLEYCDQSDNWHRLETKTGWYLPQAGDTDASTEADAPTVTFALSNPVQAKAVRLINSLQDTKTYINVAEIEVNGTESLSAFEPEPGNDANLADLRLDGQTITDFSPDRNDYVVDLPAGSESNPVLQAFSRDNAAKVVQTDERTGIGGKSLITVTSADGSRSRVYSVRYRSFDLQGLQVVPPTKTSYAIGERFDPSGLAVSAVYISKDRDRTEVRPLALDDPELSVTGFDSTVAGKKTIVVAYRGVNASFGIWVKATGRNASGTGVVGLNGNDSPLGGPSHAVLAHSGASIISVALLVGALALTSFAALLGRRYLSSRR</sequence>
<dbReference type="Gene3D" id="2.60.40.3630">
    <property type="match status" value="1"/>
</dbReference>
<keyword evidence="1" id="KW-0812">Transmembrane</keyword>
<evidence type="ECO:0000313" key="5">
    <source>
        <dbReference type="Proteomes" id="UP000033567"/>
    </source>
</evidence>
<accession>A0A0F4KYY3</accession>
<feature type="signal peptide" evidence="2">
    <location>
        <begin position="1"/>
        <end position="29"/>
    </location>
</feature>
<dbReference type="PATRIC" id="fig|1684.5.peg.467"/>
<dbReference type="SUPFAM" id="SSF50370">
    <property type="entry name" value="Ricin B-like lectins"/>
    <property type="match status" value="1"/>
</dbReference>
<dbReference type="SUPFAM" id="SSF51445">
    <property type="entry name" value="(Trans)glycosidases"/>
    <property type="match status" value="1"/>
</dbReference>
<name>A0A0F4KYY3_9BIFI</name>
<dbReference type="PANTHER" id="PTHR42767:SF1">
    <property type="entry name" value="ENDO-BETA-1,6-GALACTANASE-LIKE DOMAIN-CONTAINING PROTEIN"/>
    <property type="match status" value="1"/>
</dbReference>
<dbReference type="InterPro" id="IPR011081">
    <property type="entry name" value="Big_4"/>
</dbReference>
<dbReference type="Pfam" id="PF07523">
    <property type="entry name" value="Big_3"/>
    <property type="match status" value="1"/>
</dbReference>
<comment type="caution">
    <text evidence="4">The sequence shown here is derived from an EMBL/GenBank/DDBJ whole genome shotgun (WGS) entry which is preliminary data.</text>
</comment>
<feature type="domain" description="F5/8 type C" evidence="3">
    <location>
        <begin position="1110"/>
        <end position="1274"/>
    </location>
</feature>
<dbReference type="Gene3D" id="2.60.120.260">
    <property type="entry name" value="Galactose-binding domain-like"/>
    <property type="match status" value="2"/>
</dbReference>
<dbReference type="Gene3D" id="3.20.20.80">
    <property type="entry name" value="Glycosidases"/>
    <property type="match status" value="1"/>
</dbReference>
<dbReference type="EMBL" id="JWMF01000004">
    <property type="protein sequence ID" value="KJY51630.1"/>
    <property type="molecule type" value="Genomic_DNA"/>
</dbReference>
<dbReference type="Pfam" id="PF07532">
    <property type="entry name" value="Big_4"/>
    <property type="match status" value="1"/>
</dbReference>
<evidence type="ECO:0000259" key="3">
    <source>
        <dbReference type="PROSITE" id="PS50022"/>
    </source>
</evidence>
<dbReference type="InterPro" id="IPR035992">
    <property type="entry name" value="Ricin_B-like_lectins"/>
</dbReference>
<keyword evidence="5" id="KW-1185">Reference proteome</keyword>
<keyword evidence="2" id="KW-0732">Signal</keyword>
<dbReference type="Gene3D" id="2.80.10.50">
    <property type="match status" value="1"/>
</dbReference>
<dbReference type="InterPro" id="IPR039743">
    <property type="entry name" value="6GAL/EXGAL"/>
</dbReference>
<feature type="chain" id="PRO_5002471984" description="F5/8 type C domain-containing protein" evidence="2">
    <location>
        <begin position="30"/>
        <end position="1517"/>
    </location>
</feature>
<dbReference type="SUPFAM" id="SSF49785">
    <property type="entry name" value="Galactose-binding domain-like"/>
    <property type="match status" value="2"/>
</dbReference>
<protein>
    <recommendedName>
        <fullName evidence="3">F5/8 type C domain-containing protein</fullName>
    </recommendedName>
</protein>
<dbReference type="InterPro" id="IPR017853">
    <property type="entry name" value="GH"/>
</dbReference>
<dbReference type="PROSITE" id="PS50231">
    <property type="entry name" value="RICIN_B_LECTIN"/>
    <property type="match status" value="1"/>
</dbReference>
<dbReference type="PROSITE" id="PS50022">
    <property type="entry name" value="FA58C_3"/>
    <property type="match status" value="1"/>
</dbReference>
<keyword evidence="1" id="KW-0472">Membrane</keyword>
<evidence type="ECO:0000256" key="1">
    <source>
        <dbReference type="SAM" id="Phobius"/>
    </source>
</evidence>
<dbReference type="RefSeq" id="WP_045935132.1">
    <property type="nucleotide sequence ID" value="NZ_KQ033885.1"/>
</dbReference>
<dbReference type="InterPro" id="IPR008979">
    <property type="entry name" value="Galactose-bd-like_sf"/>
</dbReference>
<evidence type="ECO:0000256" key="2">
    <source>
        <dbReference type="SAM" id="SignalP"/>
    </source>
</evidence>
<dbReference type="Pfam" id="PF00754">
    <property type="entry name" value="F5_F8_type_C"/>
    <property type="match status" value="2"/>
</dbReference>
<dbReference type="InterPro" id="IPR022038">
    <property type="entry name" value="Ig-like_bact"/>
</dbReference>
<dbReference type="GO" id="GO:0004553">
    <property type="term" value="F:hydrolase activity, hydrolyzing O-glycosyl compounds"/>
    <property type="evidence" value="ECO:0007669"/>
    <property type="project" value="InterPro"/>
</dbReference>
<reference evidence="4 5" key="1">
    <citation type="submission" date="2014-12" db="EMBL/GenBank/DDBJ databases">
        <title>Comparative genomics of the lactic acid bacteria isolated from the honey bee gut.</title>
        <authorList>
            <person name="Ellegaard K.M."/>
            <person name="Tamarit D."/>
            <person name="Javelind E."/>
            <person name="Olofsson T."/>
            <person name="Andersson S.G."/>
            <person name="Vasquez A."/>
        </authorList>
    </citation>
    <scope>NUCLEOTIDE SEQUENCE [LARGE SCALE GENOMIC DNA]</scope>
    <source>
        <strain evidence="4 5">Bin7</strain>
    </source>
</reference>
<evidence type="ECO:0000313" key="4">
    <source>
        <dbReference type="EMBL" id="KJY51630.1"/>
    </source>
</evidence>
<gene>
    <name evidence="4" type="ORF">JF70_04430</name>
</gene>